<evidence type="ECO:0000256" key="1">
    <source>
        <dbReference type="SAM" id="Phobius"/>
    </source>
</evidence>
<organism evidence="2">
    <name type="scientific">uncultured bacterium A1Q1_fos_493</name>
    <dbReference type="NCBI Taxonomy" id="1256577"/>
    <lineage>
        <taxon>Bacteria</taxon>
        <taxon>environmental samples</taxon>
    </lineage>
</organism>
<dbReference type="AlphaFoldDB" id="L7VZE7"/>
<sequence length="37" mass="4109">MCNSISQRPPTRFVTLLVTILISFVTLLFLGATVLSR</sequence>
<reference evidence="2" key="1">
    <citation type="submission" date="2012-09" db="EMBL/GenBank/DDBJ databases">
        <title>Metagenomic Characterization of a Microbial Community in Wastewater Detects High Levels of Antibiotic Resistance.</title>
        <authorList>
            <person name="Abrams M."/>
            <person name="Caldwell A."/>
            <person name="Vandaei E."/>
            <person name="Lee W."/>
            <person name="Perrott J."/>
            <person name="Khan S.Y."/>
            <person name="Ta J."/>
            <person name="Romero D."/>
            <person name="Nguyen V."/>
            <person name="Pourmand N."/>
            <person name="Ouverney C.C."/>
        </authorList>
    </citation>
    <scope>NUCLEOTIDE SEQUENCE</scope>
</reference>
<evidence type="ECO:0000313" key="2">
    <source>
        <dbReference type="EMBL" id="AGC72453.1"/>
    </source>
</evidence>
<dbReference type="EMBL" id="JX649902">
    <property type="protein sequence ID" value="AGC72453.1"/>
    <property type="molecule type" value="Genomic_DNA"/>
</dbReference>
<keyword evidence="1" id="KW-0472">Membrane</keyword>
<keyword evidence="1" id="KW-1133">Transmembrane helix</keyword>
<protein>
    <submittedName>
        <fullName evidence="2">Uncharacterized protein</fullName>
    </submittedName>
</protein>
<keyword evidence="1" id="KW-0812">Transmembrane</keyword>
<name>L7VZE7_9BACT</name>
<feature type="transmembrane region" description="Helical" evidence="1">
    <location>
        <begin position="13"/>
        <end position="35"/>
    </location>
</feature>
<proteinExistence type="predicted"/>
<accession>L7VZE7</accession>